<proteinExistence type="predicted"/>
<dbReference type="AlphaFoldDB" id="A0A1F6CDS0"/>
<dbReference type="SUPFAM" id="SSF54197">
    <property type="entry name" value="HIT-like"/>
    <property type="match status" value="1"/>
</dbReference>
<protein>
    <recommendedName>
        <fullName evidence="1">DUF4931 domain-containing protein</fullName>
    </recommendedName>
</protein>
<evidence type="ECO:0000313" key="3">
    <source>
        <dbReference type="Proteomes" id="UP000178344"/>
    </source>
</evidence>
<feature type="domain" description="DUF4931" evidence="1">
    <location>
        <begin position="22"/>
        <end position="128"/>
    </location>
</feature>
<name>A0A1F6CDS0_9BACT</name>
<accession>A0A1F6CDS0</accession>
<dbReference type="Pfam" id="PF16285">
    <property type="entry name" value="DUF4931_N"/>
    <property type="match status" value="1"/>
</dbReference>
<comment type="caution">
    <text evidence="2">The sequence shown here is derived from an EMBL/GenBank/DDBJ whole genome shotgun (WGS) entry which is preliminary data.</text>
</comment>
<dbReference type="InterPro" id="IPR036265">
    <property type="entry name" value="HIT-like_sf"/>
</dbReference>
<gene>
    <name evidence="2" type="ORF">A2671_01420</name>
</gene>
<sequence>MGRTVNLSHARTSFQREVMERIAQDKVCPFCEKHFLKYHTKPILKKGNYWILTENFQPYKGSKHHLLLVSRKHTTHFADLAPKAILELFALCAAEVKKRHLKGATLLMRFGDTDYTGGTVEHLHVQLIAGGKRGLNKEPLVTYIGYRTTRRRQK</sequence>
<dbReference type="InterPro" id="IPR046322">
    <property type="entry name" value="DUF4931"/>
</dbReference>
<evidence type="ECO:0000313" key="2">
    <source>
        <dbReference type="EMBL" id="OGG47323.1"/>
    </source>
</evidence>
<dbReference type="EMBL" id="MFKQ01000013">
    <property type="protein sequence ID" value="OGG47323.1"/>
    <property type="molecule type" value="Genomic_DNA"/>
</dbReference>
<dbReference type="Proteomes" id="UP000178344">
    <property type="component" value="Unassembled WGS sequence"/>
</dbReference>
<evidence type="ECO:0000259" key="1">
    <source>
        <dbReference type="Pfam" id="PF16285"/>
    </source>
</evidence>
<dbReference type="Gene3D" id="3.30.428.10">
    <property type="entry name" value="HIT-like"/>
    <property type="match status" value="1"/>
</dbReference>
<organism evidence="2 3">
    <name type="scientific">Candidatus Kaiserbacteria bacterium RIFCSPHIGHO2_01_FULL_49_13</name>
    <dbReference type="NCBI Taxonomy" id="1798477"/>
    <lineage>
        <taxon>Bacteria</taxon>
        <taxon>Candidatus Kaiseribacteriota</taxon>
    </lineage>
</organism>
<reference evidence="2 3" key="1">
    <citation type="journal article" date="2016" name="Nat. Commun.">
        <title>Thousands of microbial genomes shed light on interconnected biogeochemical processes in an aquifer system.</title>
        <authorList>
            <person name="Anantharaman K."/>
            <person name="Brown C.T."/>
            <person name="Hug L.A."/>
            <person name="Sharon I."/>
            <person name="Castelle C.J."/>
            <person name="Probst A.J."/>
            <person name="Thomas B.C."/>
            <person name="Singh A."/>
            <person name="Wilkins M.J."/>
            <person name="Karaoz U."/>
            <person name="Brodie E.L."/>
            <person name="Williams K.H."/>
            <person name="Hubbard S.S."/>
            <person name="Banfield J.F."/>
        </authorList>
    </citation>
    <scope>NUCLEOTIDE SEQUENCE [LARGE SCALE GENOMIC DNA]</scope>
</reference>